<sequence length="74" mass="8355">MMHIKPGSIVELLELGPEPIDPRHRAYFAPGTQHRVISYDVEFGEVELLNPDSNSEKPGDGITFFQGEYKLIVE</sequence>
<organism evidence="1 2">
    <name type="scientific">Klebsiella phage vB_Kpn_K40PH129C1</name>
    <dbReference type="NCBI Taxonomy" id="3071612"/>
    <lineage>
        <taxon>Viruses</taxon>
        <taxon>Duplodnaviria</taxon>
        <taxon>Heunggongvirae</taxon>
        <taxon>Uroviricota</taxon>
        <taxon>Caudoviricetes</taxon>
        <taxon>Autographivirales</taxon>
        <taxon>Autoscriptoviridae</taxon>
        <taxon>Slopekvirinae</taxon>
        <taxon>Drulisvirus</taxon>
        <taxon>Drulisvirus K40PH129C1</taxon>
    </lineage>
</organism>
<dbReference type="Proteomes" id="UP001295980">
    <property type="component" value="Chromosome"/>
</dbReference>
<accession>A0AAD2GRP1</accession>
<evidence type="ECO:0000313" key="2">
    <source>
        <dbReference type="Proteomes" id="UP001295980"/>
    </source>
</evidence>
<gene>
    <name evidence="1" type="ORF">K40PH129C1_LOCUS33</name>
</gene>
<evidence type="ECO:0000313" key="1">
    <source>
        <dbReference type="EMBL" id="CAK1256932.1"/>
    </source>
</evidence>
<name>A0AAD2GRP1_9CAUD</name>
<proteinExistence type="predicted"/>
<reference evidence="1" key="1">
    <citation type="submission" date="2023-10" db="EMBL/GenBank/DDBJ databases">
        <authorList>
            <person name="Robby Concha-Eloko"/>
            <person name="Pilar Barberan- Martinez"/>
            <person name="Rafael Sanjuan"/>
            <person name="Pilar Domingo-Calap"/>
        </authorList>
    </citation>
    <scope>NUCLEOTIDE SEQUENCE</scope>
</reference>
<dbReference type="EMBL" id="OY757065">
    <property type="protein sequence ID" value="CAK1256932.1"/>
    <property type="molecule type" value="Genomic_DNA"/>
</dbReference>
<keyword evidence="2" id="KW-1185">Reference proteome</keyword>
<protein>
    <submittedName>
        <fullName evidence="1">Uncharacterized protein</fullName>
    </submittedName>
</protein>